<proteinExistence type="predicted"/>
<protein>
    <submittedName>
        <fullName evidence="2">Uncharacterized protein</fullName>
    </submittedName>
</protein>
<keyword evidence="3" id="KW-1185">Reference proteome</keyword>
<evidence type="ECO:0000256" key="1">
    <source>
        <dbReference type="SAM" id="MobiDB-lite"/>
    </source>
</evidence>
<dbReference type="Proteomes" id="UP000037035">
    <property type="component" value="Unassembled WGS sequence"/>
</dbReference>
<feature type="region of interest" description="Disordered" evidence="1">
    <location>
        <begin position="402"/>
        <end position="422"/>
    </location>
</feature>
<sequence>MASLSQTCHYTGFGVGGHLFSFPNFLREGRAANVWLKSHRTARRGINFTVCILQDWSLWRLGSSLRPRQARDLSCFCVAFPVVSKGGNCDLRRKLGGNALQPLTKICAALLILYYQPPPPPPTTKAPLRFRVRKCCGTGVQCAGDRPDQIIYLPNSQGGQAQSHRYSLADPMPLNRLTNKHRPVHALLWDAVQRMRGLAPPSEVSSDRTSCTRNHDHAALLQPRQNKPMGPICSHHDTILPWLPALNLNLTIQYKAAAQMYARLKPCYDRLGTPSVASQIDHHSGGSWSCFRRRDRPRSETLALSWDRISVRPLHPRVHEENQFAYMGSQNETSGRSVGGVRKLLLGFKLHAPSRYPEGPVIWRAESTGNRRQHDYSLFRVVIILIFSLRIPHIHLVSHGHLSRKSRGKSAGDGRRASDQHTQGKKLGWIMDLIARAVWINSPTKGYITSYQLECVAIFGTALRSNLVTCIHAPHIRNSIDTRLTAKLHNPTSSVSLGSRSTRCLPW</sequence>
<feature type="compositionally biased region" description="Basic and acidic residues" evidence="1">
    <location>
        <begin position="410"/>
        <end position="419"/>
    </location>
</feature>
<accession>A0A0L6VGF9</accession>
<dbReference type="EMBL" id="LAVV01006453">
    <property type="protein sequence ID" value="KNZ59836.1"/>
    <property type="molecule type" value="Genomic_DNA"/>
</dbReference>
<organism evidence="2 3">
    <name type="scientific">Puccinia sorghi</name>
    <dbReference type="NCBI Taxonomy" id="27349"/>
    <lineage>
        <taxon>Eukaryota</taxon>
        <taxon>Fungi</taxon>
        <taxon>Dikarya</taxon>
        <taxon>Basidiomycota</taxon>
        <taxon>Pucciniomycotina</taxon>
        <taxon>Pucciniomycetes</taxon>
        <taxon>Pucciniales</taxon>
        <taxon>Pucciniaceae</taxon>
        <taxon>Puccinia</taxon>
    </lineage>
</organism>
<dbReference type="AlphaFoldDB" id="A0A0L6VGF9"/>
<gene>
    <name evidence="2" type="ORF">VP01_1654g1</name>
</gene>
<reference evidence="2 3" key="1">
    <citation type="submission" date="2015-08" db="EMBL/GenBank/DDBJ databases">
        <title>Next Generation Sequencing and Analysis of the Genome of Puccinia sorghi L Schw, the Causal Agent of Maize Common Rust.</title>
        <authorList>
            <person name="Rochi L."/>
            <person name="Burguener G."/>
            <person name="Darino M."/>
            <person name="Turjanski A."/>
            <person name="Kreff E."/>
            <person name="Dieguez M.J."/>
            <person name="Sacco F."/>
        </authorList>
    </citation>
    <scope>NUCLEOTIDE SEQUENCE [LARGE SCALE GENOMIC DNA]</scope>
    <source>
        <strain evidence="2 3">RO10H11247</strain>
    </source>
</reference>
<comment type="caution">
    <text evidence="2">The sequence shown here is derived from an EMBL/GenBank/DDBJ whole genome shotgun (WGS) entry which is preliminary data.</text>
</comment>
<dbReference type="VEuPathDB" id="FungiDB:VP01_1654g1"/>
<name>A0A0L6VGF9_9BASI</name>
<evidence type="ECO:0000313" key="3">
    <source>
        <dbReference type="Proteomes" id="UP000037035"/>
    </source>
</evidence>
<evidence type="ECO:0000313" key="2">
    <source>
        <dbReference type="EMBL" id="KNZ59836.1"/>
    </source>
</evidence>